<dbReference type="Proteomes" id="UP001527090">
    <property type="component" value="Unassembled WGS sequence"/>
</dbReference>
<evidence type="ECO:0000256" key="3">
    <source>
        <dbReference type="ARBA" id="ARBA00022448"/>
    </source>
</evidence>
<feature type="transmembrane region" description="Helical" evidence="8">
    <location>
        <begin position="71"/>
        <end position="93"/>
    </location>
</feature>
<evidence type="ECO:0000256" key="5">
    <source>
        <dbReference type="ARBA" id="ARBA00022692"/>
    </source>
</evidence>
<dbReference type="EMBL" id="JAMDLY010000011">
    <property type="protein sequence ID" value="MCY9530054.1"/>
    <property type="molecule type" value="Genomic_DNA"/>
</dbReference>
<dbReference type="RefSeq" id="WP_197035305.1">
    <property type="nucleotide sequence ID" value="NZ_JAMDLY010000011.1"/>
</dbReference>
<dbReference type="PANTHER" id="PTHR43057:SF1">
    <property type="entry name" value="ARSENICAL-RESISTANCE PROTEIN 3"/>
    <property type="match status" value="1"/>
</dbReference>
<keyword evidence="7 8" id="KW-0472">Membrane</keyword>
<gene>
    <name evidence="9" type="ORF">M5X04_12025</name>
</gene>
<comment type="similarity">
    <text evidence="2">Belongs to the arsenical resistance-3 (ACR3) (TC 2.A.59) family.</text>
</comment>
<dbReference type="InterPro" id="IPR004706">
    <property type="entry name" value="Arsenical-R_Acr3"/>
</dbReference>
<keyword evidence="6 8" id="KW-1133">Transmembrane helix</keyword>
<evidence type="ECO:0000256" key="8">
    <source>
        <dbReference type="SAM" id="Phobius"/>
    </source>
</evidence>
<organism evidence="9 10">
    <name type="scientific">Paenibacillus alvei</name>
    <name type="common">Bacillus alvei</name>
    <dbReference type="NCBI Taxonomy" id="44250"/>
    <lineage>
        <taxon>Bacteria</taxon>
        <taxon>Bacillati</taxon>
        <taxon>Bacillota</taxon>
        <taxon>Bacilli</taxon>
        <taxon>Bacillales</taxon>
        <taxon>Paenibacillaceae</taxon>
        <taxon>Paenibacillus</taxon>
    </lineage>
</organism>
<evidence type="ECO:0000256" key="7">
    <source>
        <dbReference type="ARBA" id="ARBA00023136"/>
    </source>
</evidence>
<keyword evidence="5 8" id="KW-0812">Transmembrane</keyword>
<evidence type="ECO:0000256" key="1">
    <source>
        <dbReference type="ARBA" id="ARBA00004651"/>
    </source>
</evidence>
<comment type="subcellular location">
    <subcellularLocation>
        <location evidence="1">Cell membrane</location>
        <topology evidence="1">Multi-pass membrane protein</topology>
    </subcellularLocation>
</comment>
<proteinExistence type="inferred from homology"/>
<dbReference type="InterPro" id="IPR038770">
    <property type="entry name" value="Na+/solute_symporter_sf"/>
</dbReference>
<accession>A0ABT4E8I2</accession>
<feature type="transmembrane region" description="Helical" evidence="8">
    <location>
        <begin position="99"/>
        <end position="116"/>
    </location>
</feature>
<evidence type="ECO:0000256" key="2">
    <source>
        <dbReference type="ARBA" id="ARBA00010110"/>
    </source>
</evidence>
<keyword evidence="10" id="KW-1185">Reference proteome</keyword>
<evidence type="ECO:0000256" key="4">
    <source>
        <dbReference type="ARBA" id="ARBA00022475"/>
    </source>
</evidence>
<feature type="transmembrane region" description="Helical" evidence="8">
    <location>
        <begin position="168"/>
        <end position="187"/>
    </location>
</feature>
<sequence>MVFSRESLEKNQIGVYAVTLLVGGGVGLVSPRLGGLLEPLVSFAIAILLFSMFCQIPFLKLGEALGNRRFIGALLLVNFILIPLLVLLLIQIFPQSGPVLIGVCLVLLTPCIDYVIVFTQLGKGNEKLILASTPILFVVQMIMLPIYLWLFIGAEASEIVRVGPFVEAFVYLIIVPLFFALLIQYVARRNPRGMKTLDFTAWLPVPLMALVLFMVIGSQIDRVVKDFDVIIAVIPIYVLFHIISPVFSRIISAVFRIGPSEGRALIFSAGTRNSLVVLPLALTLPGEMATIAASVIVTQTIIELIAELMYIKVVPNFIYRDVKGI</sequence>
<dbReference type="Gene3D" id="1.20.1530.20">
    <property type="match status" value="1"/>
</dbReference>
<protein>
    <submittedName>
        <fullName evidence="9">Bile acid:sodium symporter</fullName>
    </submittedName>
</protein>
<feature type="transmembrane region" description="Helical" evidence="8">
    <location>
        <begin position="40"/>
        <end position="59"/>
    </location>
</feature>
<feature type="transmembrane region" description="Helical" evidence="8">
    <location>
        <begin position="199"/>
        <end position="217"/>
    </location>
</feature>
<dbReference type="PANTHER" id="PTHR43057">
    <property type="entry name" value="ARSENITE EFFLUX TRANSPORTER"/>
    <property type="match status" value="1"/>
</dbReference>
<keyword evidence="3" id="KW-0813">Transport</keyword>
<comment type="caution">
    <text evidence="9">The sequence shown here is derived from an EMBL/GenBank/DDBJ whole genome shotgun (WGS) entry which is preliminary data.</text>
</comment>
<feature type="transmembrane region" description="Helical" evidence="8">
    <location>
        <begin position="229"/>
        <end position="252"/>
    </location>
</feature>
<feature type="transmembrane region" description="Helical" evidence="8">
    <location>
        <begin position="13"/>
        <end position="34"/>
    </location>
</feature>
<dbReference type="InterPro" id="IPR002657">
    <property type="entry name" value="BilAc:Na_symport/Acr3"/>
</dbReference>
<evidence type="ECO:0000313" key="9">
    <source>
        <dbReference type="EMBL" id="MCY9530054.1"/>
    </source>
</evidence>
<keyword evidence="4" id="KW-1003">Cell membrane</keyword>
<feature type="transmembrane region" description="Helical" evidence="8">
    <location>
        <begin position="128"/>
        <end position="148"/>
    </location>
</feature>
<evidence type="ECO:0000256" key="6">
    <source>
        <dbReference type="ARBA" id="ARBA00022989"/>
    </source>
</evidence>
<name>A0ABT4E8I2_PAEAL</name>
<evidence type="ECO:0000313" key="10">
    <source>
        <dbReference type="Proteomes" id="UP001527090"/>
    </source>
</evidence>
<reference evidence="9 10" key="1">
    <citation type="submission" date="2022-05" db="EMBL/GenBank/DDBJ databases">
        <title>Genome Sequencing of Bee-Associated Microbes.</title>
        <authorList>
            <person name="Dunlap C."/>
        </authorList>
    </citation>
    <scope>NUCLEOTIDE SEQUENCE [LARGE SCALE GENOMIC DNA]</scope>
    <source>
        <strain evidence="9 10">NRRL NRS-750</strain>
    </source>
</reference>
<dbReference type="Pfam" id="PF01758">
    <property type="entry name" value="SBF"/>
    <property type="match status" value="1"/>
</dbReference>